<comment type="caution">
    <text evidence="2">The sequence shown here is derived from an EMBL/GenBank/DDBJ whole genome shotgun (WGS) entry which is preliminary data.</text>
</comment>
<dbReference type="InterPro" id="IPR050664">
    <property type="entry name" value="Octanoyltrans_LipM/LipL"/>
</dbReference>
<dbReference type="AlphaFoldDB" id="A0A8J8TES8"/>
<dbReference type="PROSITE" id="PS51733">
    <property type="entry name" value="BPL_LPL_CATALYTIC"/>
    <property type="match status" value="1"/>
</dbReference>
<dbReference type="InterPro" id="IPR045864">
    <property type="entry name" value="aa-tRNA-synth_II/BPL/LPL"/>
</dbReference>
<reference evidence="2" key="1">
    <citation type="submission" date="2016-03" db="EMBL/GenBank/DDBJ databases">
        <authorList>
            <person name="Borrel G."/>
            <person name="Mccann A."/>
            <person name="O'Toole P.W."/>
        </authorList>
    </citation>
    <scope>NUCLEOTIDE SEQUENCE</scope>
    <source>
        <strain evidence="2">183</strain>
    </source>
</reference>
<dbReference type="Proteomes" id="UP000752814">
    <property type="component" value="Unassembled WGS sequence"/>
</dbReference>
<dbReference type="Pfam" id="PF21948">
    <property type="entry name" value="LplA-B_cat"/>
    <property type="match status" value="1"/>
</dbReference>
<dbReference type="Gene3D" id="3.30.930.10">
    <property type="entry name" value="Bira Bifunctional Protein, Domain 2"/>
    <property type="match status" value="1"/>
</dbReference>
<evidence type="ECO:0000313" key="2">
    <source>
        <dbReference type="EMBL" id="TQS84038.1"/>
    </source>
</evidence>
<protein>
    <recommendedName>
        <fullName evidence="1">BPL/LPL catalytic domain-containing protein</fullName>
    </recommendedName>
</protein>
<organism evidence="2 3">
    <name type="scientific">Candidatus Methanomassiliicoccus intestinalis</name>
    <dbReference type="NCBI Taxonomy" id="1406512"/>
    <lineage>
        <taxon>Archaea</taxon>
        <taxon>Methanobacteriati</taxon>
        <taxon>Thermoplasmatota</taxon>
        <taxon>Thermoplasmata</taxon>
        <taxon>Methanomassiliicoccales</taxon>
        <taxon>Methanomassiliicoccaceae</taxon>
        <taxon>Methanomassiliicoccus</taxon>
    </lineage>
</organism>
<dbReference type="PANTHER" id="PTHR43679">
    <property type="entry name" value="OCTANOYLTRANSFERASE LIPM-RELATED"/>
    <property type="match status" value="1"/>
</dbReference>
<gene>
    <name evidence="2" type="ORF">A3207_06895</name>
</gene>
<dbReference type="InterPro" id="IPR004143">
    <property type="entry name" value="BPL_LPL_catalytic"/>
</dbReference>
<dbReference type="SUPFAM" id="SSF55681">
    <property type="entry name" value="Class II aaRS and biotin synthetases"/>
    <property type="match status" value="1"/>
</dbReference>
<sequence>MSGGGTIITDPNQIIFCTVLKIDNDWHDLIKDVCECIIRSLKDFEMDASYKPPNDIEINGKKISGSGQVIRNGNLAVQSTLLLKQPELKILKNDKRNGNLTSIYDAIGYIPEINTIKKSISESISNQFEEEMYESKFSKEEKLEIEKLVKMKYSLDSHTFKF</sequence>
<feature type="domain" description="BPL/LPL catalytic" evidence="1">
    <location>
        <begin position="1"/>
        <end position="132"/>
    </location>
</feature>
<evidence type="ECO:0000313" key="3">
    <source>
        <dbReference type="Proteomes" id="UP000752814"/>
    </source>
</evidence>
<dbReference type="PANTHER" id="PTHR43679:SF2">
    <property type="entry name" value="OCTANOYL-[GCVH]:PROTEIN N-OCTANOYLTRANSFERASE"/>
    <property type="match status" value="1"/>
</dbReference>
<evidence type="ECO:0000259" key="1">
    <source>
        <dbReference type="PROSITE" id="PS51733"/>
    </source>
</evidence>
<name>A0A8J8TES8_9ARCH</name>
<accession>A0A8J8TES8</accession>
<proteinExistence type="predicted"/>
<dbReference type="EMBL" id="LVVT01000007">
    <property type="protein sequence ID" value="TQS84038.1"/>
    <property type="molecule type" value="Genomic_DNA"/>
</dbReference>